<dbReference type="PANTHER" id="PTHR40072">
    <property type="entry name" value="MOLYBDOPTERIN-GUANINE DINUCLEOTIDE BIOSYNTHESIS ADAPTER PROTEIN-RELATED"/>
    <property type="match status" value="1"/>
</dbReference>
<reference evidence="2 3" key="1">
    <citation type="submission" date="2022-11" db="EMBL/GenBank/DDBJ databases">
        <title>Minimal conservation of predation-associated metabolite biosynthetic gene clusters underscores biosynthetic potential of Myxococcota including descriptions for ten novel species: Archangium lansinium sp. nov., Myxococcus landrumus sp. nov., Nannocystis bai.</title>
        <authorList>
            <person name="Ahearne A."/>
            <person name="Stevens C."/>
            <person name="Dowd S."/>
        </authorList>
    </citation>
    <scope>NUCLEOTIDE SEQUENCE [LARGE SCALE GENOMIC DNA]</scope>
    <source>
        <strain evidence="2 3">NCWAL01</strain>
    </source>
</reference>
<gene>
    <name evidence="2" type="primary">mobB</name>
    <name evidence="2" type="ORF">POL68_27035</name>
</gene>
<dbReference type="Gene3D" id="3.40.50.300">
    <property type="entry name" value="P-loop containing nucleotide triphosphate hydrolases"/>
    <property type="match status" value="1"/>
</dbReference>
<keyword evidence="3" id="KW-1185">Reference proteome</keyword>
<dbReference type="EMBL" id="JAQNDM010000002">
    <property type="protein sequence ID" value="MDC0712151.1"/>
    <property type="molecule type" value="Genomic_DNA"/>
</dbReference>
<dbReference type="InterPro" id="IPR027417">
    <property type="entry name" value="P-loop_NTPase"/>
</dbReference>
<protein>
    <submittedName>
        <fullName evidence="2">Molybdopterin-guanine dinucleotide biosynthesis protein B</fullName>
    </submittedName>
</protein>
<accession>A0ABT5DES5</accession>
<dbReference type="SUPFAM" id="SSF52540">
    <property type="entry name" value="P-loop containing nucleoside triphosphate hydrolases"/>
    <property type="match status" value="1"/>
</dbReference>
<dbReference type="Proteomes" id="UP001221838">
    <property type="component" value="Unassembled WGS sequence"/>
</dbReference>
<comment type="caution">
    <text evidence="2">The sequence shown here is derived from an EMBL/GenBank/DDBJ whole genome shotgun (WGS) entry which is preliminary data.</text>
</comment>
<dbReference type="PANTHER" id="PTHR40072:SF1">
    <property type="entry name" value="MOLYBDOPTERIN-GUANINE DINUCLEOTIDE BIOSYNTHESIS ADAPTER PROTEIN"/>
    <property type="match status" value="1"/>
</dbReference>
<organism evidence="2 3">
    <name type="scientific">Stigmatella ashevillensis</name>
    <dbReference type="NCBI Taxonomy" id="2995309"/>
    <lineage>
        <taxon>Bacteria</taxon>
        <taxon>Pseudomonadati</taxon>
        <taxon>Myxococcota</taxon>
        <taxon>Myxococcia</taxon>
        <taxon>Myxococcales</taxon>
        <taxon>Cystobacterineae</taxon>
        <taxon>Archangiaceae</taxon>
        <taxon>Stigmatella</taxon>
    </lineage>
</organism>
<dbReference type="Pfam" id="PF03205">
    <property type="entry name" value="MobB"/>
    <property type="match status" value="1"/>
</dbReference>
<evidence type="ECO:0000313" key="3">
    <source>
        <dbReference type="Proteomes" id="UP001221838"/>
    </source>
</evidence>
<name>A0ABT5DES5_9BACT</name>
<dbReference type="InterPro" id="IPR004435">
    <property type="entry name" value="MobB_dom"/>
</dbReference>
<dbReference type="NCBIfam" id="TIGR00176">
    <property type="entry name" value="mobB"/>
    <property type="match status" value="1"/>
</dbReference>
<evidence type="ECO:0000259" key="1">
    <source>
        <dbReference type="Pfam" id="PF03205"/>
    </source>
</evidence>
<dbReference type="RefSeq" id="WP_272142223.1">
    <property type="nucleotide sequence ID" value="NZ_JAQNDM010000002.1"/>
</dbReference>
<dbReference type="InterPro" id="IPR052539">
    <property type="entry name" value="MGD_biosynthesis_adapter"/>
</dbReference>
<proteinExistence type="predicted"/>
<evidence type="ECO:0000313" key="2">
    <source>
        <dbReference type="EMBL" id="MDC0712151.1"/>
    </source>
</evidence>
<feature type="domain" description="Molybdopterin-guanine dinucleotide biosynthesis protein B (MobB)" evidence="1">
    <location>
        <begin position="7"/>
        <end position="136"/>
    </location>
</feature>
<sequence>MRAPPAVSIIGGSGMGKTTLVERLLPALQEQGLRVGVVKHSSDPHPLHREHSDTARFEQAEAAFVAFATPAGVQLTVREDPSRALLPLLARFGDTVDLVLVEGWKNGPLPKLEVWREGQGPLLAASRPDVVAIVTDARELPEGAPQEPKRFGLEEVQGLAMFIARLARERTHVD</sequence>